<evidence type="ECO:0000256" key="3">
    <source>
        <dbReference type="ARBA" id="ARBA00022679"/>
    </source>
</evidence>
<evidence type="ECO:0000256" key="4">
    <source>
        <dbReference type="ARBA" id="ARBA00023098"/>
    </source>
</evidence>
<evidence type="ECO:0000313" key="9">
    <source>
        <dbReference type="EMBL" id="NMM44961.1"/>
    </source>
</evidence>
<feature type="region of interest" description="Disordered" evidence="6">
    <location>
        <begin position="300"/>
        <end position="325"/>
    </location>
</feature>
<protein>
    <submittedName>
        <fullName evidence="9">1-acyl-sn-glycerol-3-phosphate acyltransferase</fullName>
    </submittedName>
</protein>
<keyword evidence="4" id="KW-0443">Lipid metabolism</keyword>
<comment type="caution">
    <text evidence="9">The sequence shown here is derived from an EMBL/GenBank/DDBJ whole genome shotgun (WGS) entry which is preliminary data.</text>
</comment>
<keyword evidence="3 9" id="KW-0808">Transferase</keyword>
<feature type="region of interest" description="Disordered" evidence="6">
    <location>
        <begin position="1"/>
        <end position="46"/>
    </location>
</feature>
<reference evidence="9 10" key="1">
    <citation type="submission" date="2020-04" db="EMBL/GenBank/DDBJ databases">
        <title>Rhodospirillaceae bacterium KN72 isolated from deep sea.</title>
        <authorList>
            <person name="Zhang D.-C."/>
        </authorList>
    </citation>
    <scope>NUCLEOTIDE SEQUENCE [LARGE SCALE GENOMIC DNA]</scope>
    <source>
        <strain evidence="9 10">KN72</strain>
    </source>
</reference>
<dbReference type="EMBL" id="JABBNT010000003">
    <property type="protein sequence ID" value="NMM44961.1"/>
    <property type="molecule type" value="Genomic_DNA"/>
</dbReference>
<evidence type="ECO:0000256" key="2">
    <source>
        <dbReference type="ARBA" id="ARBA00022516"/>
    </source>
</evidence>
<dbReference type="InterPro" id="IPR002123">
    <property type="entry name" value="Plipid/glycerol_acylTrfase"/>
</dbReference>
<evidence type="ECO:0000256" key="6">
    <source>
        <dbReference type="SAM" id="MobiDB-lite"/>
    </source>
</evidence>
<keyword evidence="7" id="KW-1133">Transmembrane helix</keyword>
<name>A0A7Y0HEK6_9PROT</name>
<dbReference type="AlphaFoldDB" id="A0A7Y0HEK6"/>
<keyword evidence="10" id="KW-1185">Reference proteome</keyword>
<feature type="domain" description="Phospholipid/glycerol acyltransferase" evidence="8">
    <location>
        <begin position="116"/>
        <end position="232"/>
    </location>
</feature>
<dbReference type="Proteomes" id="UP000539372">
    <property type="component" value="Unassembled WGS sequence"/>
</dbReference>
<keyword evidence="2" id="KW-0444">Lipid biosynthesis</keyword>
<dbReference type="GO" id="GO:0006654">
    <property type="term" value="P:phosphatidic acid biosynthetic process"/>
    <property type="evidence" value="ECO:0007669"/>
    <property type="project" value="TreeGrafter"/>
</dbReference>
<keyword evidence="7" id="KW-0812">Transmembrane</keyword>
<dbReference type="PANTHER" id="PTHR10434:SF64">
    <property type="entry name" value="1-ACYL-SN-GLYCEROL-3-PHOSPHATE ACYLTRANSFERASE-RELATED"/>
    <property type="match status" value="1"/>
</dbReference>
<keyword evidence="5 9" id="KW-0012">Acyltransferase</keyword>
<organism evidence="9 10">
    <name type="scientific">Pacificispira spongiicola</name>
    <dbReference type="NCBI Taxonomy" id="2729598"/>
    <lineage>
        <taxon>Bacteria</taxon>
        <taxon>Pseudomonadati</taxon>
        <taxon>Pseudomonadota</taxon>
        <taxon>Alphaproteobacteria</taxon>
        <taxon>Rhodospirillales</taxon>
        <taxon>Rhodospirillaceae</taxon>
        <taxon>Pacificispira</taxon>
    </lineage>
</organism>
<evidence type="ECO:0000256" key="7">
    <source>
        <dbReference type="SAM" id="Phobius"/>
    </source>
</evidence>
<evidence type="ECO:0000256" key="1">
    <source>
        <dbReference type="ARBA" id="ARBA00005189"/>
    </source>
</evidence>
<keyword evidence="7" id="KW-0472">Membrane</keyword>
<gene>
    <name evidence="9" type="ORF">HH303_10765</name>
</gene>
<dbReference type="GO" id="GO:0003841">
    <property type="term" value="F:1-acylglycerol-3-phosphate O-acyltransferase activity"/>
    <property type="evidence" value="ECO:0007669"/>
    <property type="project" value="TreeGrafter"/>
</dbReference>
<feature type="transmembrane region" description="Helical" evidence="7">
    <location>
        <begin position="56"/>
        <end position="75"/>
    </location>
</feature>
<sequence length="325" mass="35742">MMDSGQDAKTGRAVLPGPVAGPVSGDVPTGTSLQRPGHPPLSEDGRAEVRPSRMLGWWRVLTITVWTFYMILRYLPKIFPTRGLPPHITMRWHRRVLKLAGIDVELTGLPVLDRPVLMVANHASYIDIIALGAHLPCSFVAKTEVKSWPVFGWMAVQQRTVFVDRDPRKAAPQLENMKQRLAEGGCLVLFPEGTSTEGGRVLPFKSSLFQAASIDFPGSGQIEVQPVSISYSRMDGMPLGRAFRPFFTWFGDMELAPHLIDWLGLGKLGIDIVFHEPIRLEEAGGRKALARLTHQATADGLQSALKGEPRAQSISPRLLEGAKEG</sequence>
<evidence type="ECO:0000259" key="8">
    <source>
        <dbReference type="SMART" id="SM00563"/>
    </source>
</evidence>
<evidence type="ECO:0000256" key="5">
    <source>
        <dbReference type="ARBA" id="ARBA00023315"/>
    </source>
</evidence>
<dbReference type="PANTHER" id="PTHR10434">
    <property type="entry name" value="1-ACYL-SN-GLYCEROL-3-PHOSPHATE ACYLTRANSFERASE"/>
    <property type="match status" value="1"/>
</dbReference>
<evidence type="ECO:0000313" key="10">
    <source>
        <dbReference type="Proteomes" id="UP000539372"/>
    </source>
</evidence>
<proteinExistence type="predicted"/>
<dbReference type="SMART" id="SM00563">
    <property type="entry name" value="PlsC"/>
    <property type="match status" value="1"/>
</dbReference>
<comment type="pathway">
    <text evidence="1">Lipid metabolism.</text>
</comment>
<accession>A0A7Y0HEK6</accession>
<dbReference type="CDD" id="cd07989">
    <property type="entry name" value="LPLAT_AGPAT-like"/>
    <property type="match status" value="1"/>
</dbReference>
<dbReference type="Pfam" id="PF01553">
    <property type="entry name" value="Acyltransferase"/>
    <property type="match status" value="1"/>
</dbReference>
<dbReference type="SUPFAM" id="SSF69593">
    <property type="entry name" value="Glycerol-3-phosphate (1)-acyltransferase"/>
    <property type="match status" value="1"/>
</dbReference>
<dbReference type="RefSeq" id="WP_169625342.1">
    <property type="nucleotide sequence ID" value="NZ_JABBNT010000003.1"/>
</dbReference>